<name>A0A2V0P8J2_9CHLO</name>
<protein>
    <submittedName>
        <fullName evidence="2">Uncharacterized protein</fullName>
    </submittedName>
</protein>
<reference evidence="2 3" key="1">
    <citation type="journal article" date="2018" name="Sci. Rep.">
        <title>Raphidocelis subcapitata (=Pseudokirchneriella subcapitata) provides an insight into genome evolution and environmental adaptations in the Sphaeropleales.</title>
        <authorList>
            <person name="Suzuki S."/>
            <person name="Yamaguchi H."/>
            <person name="Nakajima N."/>
            <person name="Kawachi M."/>
        </authorList>
    </citation>
    <scope>NUCLEOTIDE SEQUENCE [LARGE SCALE GENOMIC DNA]</scope>
    <source>
        <strain evidence="2 3">NIES-35</strain>
    </source>
</reference>
<evidence type="ECO:0000313" key="2">
    <source>
        <dbReference type="EMBL" id="GBF96166.1"/>
    </source>
</evidence>
<organism evidence="2 3">
    <name type="scientific">Raphidocelis subcapitata</name>
    <dbReference type="NCBI Taxonomy" id="307507"/>
    <lineage>
        <taxon>Eukaryota</taxon>
        <taxon>Viridiplantae</taxon>
        <taxon>Chlorophyta</taxon>
        <taxon>core chlorophytes</taxon>
        <taxon>Chlorophyceae</taxon>
        <taxon>CS clade</taxon>
        <taxon>Sphaeropleales</taxon>
        <taxon>Selenastraceae</taxon>
        <taxon>Raphidocelis</taxon>
    </lineage>
</organism>
<feature type="region of interest" description="Disordered" evidence="1">
    <location>
        <begin position="152"/>
        <end position="209"/>
    </location>
</feature>
<sequence length="341" mass="37367">MEPVGLQQRRRRRTRPRGRRGAKRRGDRSLLPQERQHPQQHAARKPGRAPDRRGAVGHDPRPRRRLRHSGQPPRAHLGGRDGHLCAHHHPQPAAVERARRRRRGGRRRRRQRRGRRRWRRRRRRRARPVCAAAQAHPPGGLCLQLRRRLAERDAQARAPAHAQRRAPQHGLPGAPARRGGRRGQRRRRARRRGAVAPRQQRHGAPRAGALSAAVCGAGRRAAKGRPHALLAHGGALHHRRGHLTRRGASSSRRSAPAAGAAAALSPHPIGRAHCAAGRRRGPAQGAPIPGRGLCCEGRTNAGGTAGHAPLPIRLCMLQAPLCARACPCGASALPPPTVVTQ</sequence>
<dbReference type="EMBL" id="BDRX01000075">
    <property type="protein sequence ID" value="GBF96166.1"/>
    <property type="molecule type" value="Genomic_DNA"/>
</dbReference>
<feature type="compositionally biased region" description="Basic and acidic residues" evidence="1">
    <location>
        <begin position="48"/>
        <end position="60"/>
    </location>
</feature>
<dbReference type="InParanoid" id="A0A2V0P8J2"/>
<feature type="compositionally biased region" description="Low complexity" evidence="1">
    <location>
        <begin position="168"/>
        <end position="177"/>
    </location>
</feature>
<proteinExistence type="predicted"/>
<keyword evidence="3" id="KW-1185">Reference proteome</keyword>
<dbReference type="AlphaFoldDB" id="A0A2V0P8J2"/>
<feature type="region of interest" description="Disordered" evidence="1">
    <location>
        <begin position="1"/>
        <end position="136"/>
    </location>
</feature>
<feature type="compositionally biased region" description="Basic residues" evidence="1">
    <location>
        <begin position="8"/>
        <end position="26"/>
    </location>
</feature>
<feature type="compositionally biased region" description="Basic residues" evidence="1">
    <location>
        <begin position="98"/>
        <end position="127"/>
    </location>
</feature>
<evidence type="ECO:0000256" key="1">
    <source>
        <dbReference type="SAM" id="MobiDB-lite"/>
    </source>
</evidence>
<dbReference type="Proteomes" id="UP000247498">
    <property type="component" value="Unassembled WGS sequence"/>
</dbReference>
<comment type="caution">
    <text evidence="2">The sequence shown here is derived from an EMBL/GenBank/DDBJ whole genome shotgun (WGS) entry which is preliminary data.</text>
</comment>
<gene>
    <name evidence="2" type="ORF">Rsub_08914</name>
</gene>
<feature type="compositionally biased region" description="Basic residues" evidence="1">
    <location>
        <begin position="178"/>
        <end position="204"/>
    </location>
</feature>
<evidence type="ECO:0000313" key="3">
    <source>
        <dbReference type="Proteomes" id="UP000247498"/>
    </source>
</evidence>
<accession>A0A2V0P8J2</accession>